<protein>
    <submittedName>
        <fullName evidence="2">Uncharacterized protein</fullName>
    </submittedName>
</protein>
<dbReference type="EMBL" id="GL984270">
    <property type="protein sequence ID" value="EGR28293.1"/>
    <property type="molecule type" value="Genomic_DNA"/>
</dbReference>
<organism evidence="2 3">
    <name type="scientific">Ichthyophthirius multifiliis</name>
    <name type="common">White spot disease agent</name>
    <name type="synonym">Ich</name>
    <dbReference type="NCBI Taxonomy" id="5932"/>
    <lineage>
        <taxon>Eukaryota</taxon>
        <taxon>Sar</taxon>
        <taxon>Alveolata</taxon>
        <taxon>Ciliophora</taxon>
        <taxon>Intramacronucleata</taxon>
        <taxon>Oligohymenophorea</taxon>
        <taxon>Hymenostomatida</taxon>
        <taxon>Ophryoglenina</taxon>
        <taxon>Ichthyophthirius</taxon>
    </lineage>
</organism>
<dbReference type="OMA" id="LGMKRAD"/>
<evidence type="ECO:0000313" key="2">
    <source>
        <dbReference type="EMBL" id="EGR28293.1"/>
    </source>
</evidence>
<keyword evidence="3" id="KW-1185">Reference proteome</keyword>
<dbReference type="Proteomes" id="UP000008983">
    <property type="component" value="Unassembled WGS sequence"/>
</dbReference>
<dbReference type="RefSeq" id="XP_004027638.1">
    <property type="nucleotide sequence ID" value="XM_004027589.1"/>
</dbReference>
<evidence type="ECO:0000256" key="1">
    <source>
        <dbReference type="SAM" id="Coils"/>
    </source>
</evidence>
<feature type="coiled-coil region" evidence="1">
    <location>
        <begin position="67"/>
        <end position="101"/>
    </location>
</feature>
<dbReference type="GeneID" id="14904369"/>
<keyword evidence="1" id="KW-0175">Coiled coil</keyword>
<name>G0R2M9_ICHMU</name>
<dbReference type="AlphaFoldDB" id="G0R2M9"/>
<reference evidence="2 3" key="1">
    <citation type="submission" date="2011-07" db="EMBL/GenBank/DDBJ databases">
        <authorList>
            <person name="Coyne R."/>
            <person name="Brami D."/>
            <person name="Johnson J."/>
            <person name="Hostetler J."/>
            <person name="Hannick L."/>
            <person name="Clark T."/>
            <person name="Cassidy-Hanley D."/>
            <person name="Inman J."/>
        </authorList>
    </citation>
    <scope>NUCLEOTIDE SEQUENCE [LARGE SCALE GENOMIC DNA]</scope>
    <source>
        <strain evidence="2 3">G5</strain>
    </source>
</reference>
<dbReference type="eggNOG" id="ENOG502SP3F">
    <property type="taxonomic scope" value="Eukaryota"/>
</dbReference>
<gene>
    <name evidence="2" type="ORF">IMG5_179500</name>
</gene>
<proteinExistence type="predicted"/>
<sequence length="396" mass="47616">MRIKQKTQKIIQQNQNHKQKKILQKQQQLQKQINDCKSTLSFWNTGKLNNQELKCLLIIFEKLKFELRSIVQEYDEYNNTVQNKKENVQQLKDIFLDIEETQIQTAHDYQNAEAFSINREYYQNRTRDVHYRNQPVKSIKNYANGIVKQIGYDIDQDFPVEVLKIPKYIYINLIQFKCKLNSLNAYKELVFSKFFPNYIGFNNIADSLYNLYFVEFTKGISLKKIIKQGKNRLNPGMSLFRYWMREIFLAFKDILHKTTYVPQLPIKLKKIFVYNKLKVYMKNIDFPQLRRQAIHSHEKLEATLLRNFGLILIQILGVQENEIDILSKYIEFKNFIEAILLAEEDLEQFLKKEVLQRLTFENLLRHHLLDEQYLLEVDELSLVEDYEHIFNEDNEN</sequence>
<accession>G0R2M9</accession>
<dbReference type="InParanoid" id="G0R2M9"/>
<evidence type="ECO:0000313" key="3">
    <source>
        <dbReference type="Proteomes" id="UP000008983"/>
    </source>
</evidence>
<dbReference type="OrthoDB" id="310352at2759"/>